<dbReference type="InterPro" id="IPR036388">
    <property type="entry name" value="WH-like_DNA-bd_sf"/>
</dbReference>
<comment type="similarity">
    <text evidence="1">Belongs to the Fur family.</text>
</comment>
<evidence type="ECO:0000256" key="4">
    <source>
        <dbReference type="ARBA" id="ARBA00023015"/>
    </source>
</evidence>
<keyword evidence="3" id="KW-0862">Zinc</keyword>
<dbReference type="PANTHER" id="PTHR33202">
    <property type="entry name" value="ZINC UPTAKE REGULATION PROTEIN"/>
    <property type="match status" value="1"/>
</dbReference>
<keyword evidence="8" id="KW-1185">Reference proteome</keyword>
<evidence type="ECO:0000256" key="6">
    <source>
        <dbReference type="ARBA" id="ARBA00023163"/>
    </source>
</evidence>
<evidence type="ECO:0000256" key="2">
    <source>
        <dbReference type="ARBA" id="ARBA00022491"/>
    </source>
</evidence>
<dbReference type="InterPro" id="IPR043135">
    <property type="entry name" value="Fur_C"/>
</dbReference>
<dbReference type="CDD" id="cd07153">
    <property type="entry name" value="Fur_like"/>
    <property type="match status" value="1"/>
</dbReference>
<dbReference type="InterPro" id="IPR002481">
    <property type="entry name" value="FUR"/>
</dbReference>
<sequence>MTVAPLVPPVPVADLGAAVDVLHAHGLRVTGARRLVIDALLAAERPVTADELAGTLGGRCDLTSVYRNLETLEAVGLVRHMHLGHGPGRYALAGAPEREHLVCDGCGAHLAVEPERMDGVRAAVRAAFGWQARFSHFPLAGLCPACTTTTGPGAPHHAHP</sequence>
<dbReference type="EMBL" id="CP088295">
    <property type="protein sequence ID" value="UUY01554.1"/>
    <property type="molecule type" value="Genomic_DNA"/>
</dbReference>
<keyword evidence="4" id="KW-0805">Transcription regulation</keyword>
<dbReference type="InterPro" id="IPR036390">
    <property type="entry name" value="WH_DNA-bd_sf"/>
</dbReference>
<accession>A0ABY5PA03</accession>
<evidence type="ECO:0000313" key="8">
    <source>
        <dbReference type="Proteomes" id="UP001058860"/>
    </source>
</evidence>
<protein>
    <submittedName>
        <fullName evidence="7">Transcriptional repressor</fullName>
    </submittedName>
</protein>
<dbReference type="Proteomes" id="UP001058860">
    <property type="component" value="Chromosome"/>
</dbReference>
<dbReference type="Gene3D" id="3.30.1490.190">
    <property type="match status" value="1"/>
</dbReference>
<dbReference type="Gene3D" id="1.10.10.10">
    <property type="entry name" value="Winged helix-like DNA-binding domain superfamily/Winged helix DNA-binding domain"/>
    <property type="match status" value="1"/>
</dbReference>
<reference evidence="8" key="1">
    <citation type="submission" date="2021-11" db="EMBL/GenBank/DDBJ databases">
        <title>Cultivation dependent microbiological survey of springs from the worlds oldest radium mine currently devoted to the extraction of radon-saturated water.</title>
        <authorList>
            <person name="Kapinusova G."/>
            <person name="Smrhova T."/>
            <person name="Strejcek M."/>
            <person name="Suman J."/>
            <person name="Jani K."/>
            <person name="Pajer P."/>
            <person name="Uhlik O."/>
        </authorList>
    </citation>
    <scope>NUCLEOTIDE SEQUENCE [LARGE SCALE GENOMIC DNA]</scope>
    <source>
        <strain evidence="8">J379</strain>
    </source>
</reference>
<evidence type="ECO:0000256" key="5">
    <source>
        <dbReference type="ARBA" id="ARBA00023125"/>
    </source>
</evidence>
<name>A0ABY5PA03_9ACTN</name>
<keyword evidence="6" id="KW-0804">Transcription</keyword>
<organism evidence="7 8">
    <name type="scientific">Svornostia abyssi</name>
    <dbReference type="NCBI Taxonomy" id="2898438"/>
    <lineage>
        <taxon>Bacteria</taxon>
        <taxon>Bacillati</taxon>
        <taxon>Actinomycetota</taxon>
        <taxon>Thermoleophilia</taxon>
        <taxon>Solirubrobacterales</taxon>
        <taxon>Baekduiaceae</taxon>
        <taxon>Svornostia</taxon>
    </lineage>
</organism>
<keyword evidence="5" id="KW-0238">DNA-binding</keyword>
<gene>
    <name evidence="7" type="ORF">LRS13_12495</name>
</gene>
<evidence type="ECO:0000256" key="3">
    <source>
        <dbReference type="ARBA" id="ARBA00022833"/>
    </source>
</evidence>
<dbReference type="SUPFAM" id="SSF46785">
    <property type="entry name" value="Winged helix' DNA-binding domain"/>
    <property type="match status" value="1"/>
</dbReference>
<keyword evidence="2" id="KW-0678">Repressor</keyword>
<dbReference type="RefSeq" id="WP_353862110.1">
    <property type="nucleotide sequence ID" value="NZ_CP088295.1"/>
</dbReference>
<dbReference type="Pfam" id="PF01475">
    <property type="entry name" value="FUR"/>
    <property type="match status" value="1"/>
</dbReference>
<proteinExistence type="inferred from homology"/>
<evidence type="ECO:0000313" key="7">
    <source>
        <dbReference type="EMBL" id="UUY01554.1"/>
    </source>
</evidence>
<dbReference type="PANTHER" id="PTHR33202:SF7">
    <property type="entry name" value="FERRIC UPTAKE REGULATION PROTEIN"/>
    <property type="match status" value="1"/>
</dbReference>
<evidence type="ECO:0000256" key="1">
    <source>
        <dbReference type="ARBA" id="ARBA00007957"/>
    </source>
</evidence>